<keyword evidence="6" id="KW-0539">Nucleus</keyword>
<evidence type="ECO:0000256" key="5">
    <source>
        <dbReference type="ARBA" id="ARBA00022790"/>
    </source>
</evidence>
<dbReference type="Proteomes" id="UP000806378">
    <property type="component" value="Unassembled WGS sequence"/>
</dbReference>
<dbReference type="Pfam" id="PF01399">
    <property type="entry name" value="PCI"/>
    <property type="match status" value="1"/>
</dbReference>
<comment type="subcellular location">
    <subcellularLocation>
        <location evidence="2">Cytoplasm</location>
    </subcellularLocation>
    <subcellularLocation>
        <location evidence="1">Nucleus</location>
    </subcellularLocation>
</comment>
<keyword evidence="4" id="KW-0963">Cytoplasm</keyword>
<reference evidence="9" key="1">
    <citation type="submission" date="2020-05" db="EMBL/GenBank/DDBJ databases">
        <title>WGS assembly of Corymbia citriodora subspecies variegata.</title>
        <authorList>
            <person name="Barry K."/>
            <person name="Hundley H."/>
            <person name="Shu S."/>
            <person name="Jenkins J."/>
            <person name="Grimwood J."/>
            <person name="Baten A."/>
        </authorList>
    </citation>
    <scope>NUCLEOTIDE SEQUENCE</scope>
    <source>
        <strain evidence="9">CV2-018</strain>
    </source>
</reference>
<evidence type="ECO:0000256" key="2">
    <source>
        <dbReference type="ARBA" id="ARBA00004496"/>
    </source>
</evidence>
<sequence>MREFCTTPKHIAEMTTKLIYISLSSSQWLLANSNCQKLRALALKPEDRARFEPIAQACSGLASLAQGNYPAATQAFLAVDPSYATIGNVAAIDFSRNVMTANDIAVYGGLCALASMDRQELHDSVLENEAFRNFLELEPHIRRAISFFCSGKYSQCLATLESYRNDYLLDMFLGSHVNNIYQIVRSKSMVQYFVPFSQVTLSALAAVFPRPGDHGSSPELLEDELADMIHKGILDARIDTVDQLLIAPPRDARADAHRNVMETADEIEHLLRLKLHRINMTQAGLEVQAPKSGKGKGPMMPGWGSGGSGIPA</sequence>
<evidence type="ECO:0000256" key="7">
    <source>
        <dbReference type="SAM" id="MobiDB-lite"/>
    </source>
</evidence>
<evidence type="ECO:0000256" key="1">
    <source>
        <dbReference type="ARBA" id="ARBA00004123"/>
    </source>
</evidence>
<organism evidence="9 10">
    <name type="scientific">Corymbia citriodora subsp. variegata</name>
    <dbReference type="NCBI Taxonomy" id="360336"/>
    <lineage>
        <taxon>Eukaryota</taxon>
        <taxon>Viridiplantae</taxon>
        <taxon>Streptophyta</taxon>
        <taxon>Embryophyta</taxon>
        <taxon>Tracheophyta</taxon>
        <taxon>Spermatophyta</taxon>
        <taxon>Magnoliopsida</taxon>
        <taxon>eudicotyledons</taxon>
        <taxon>Gunneridae</taxon>
        <taxon>Pentapetalae</taxon>
        <taxon>rosids</taxon>
        <taxon>malvids</taxon>
        <taxon>Myrtales</taxon>
        <taxon>Myrtaceae</taxon>
        <taxon>Myrtoideae</taxon>
        <taxon>Eucalypteae</taxon>
        <taxon>Corymbia</taxon>
    </lineage>
</organism>
<evidence type="ECO:0000313" key="9">
    <source>
        <dbReference type="EMBL" id="KAF7845939.1"/>
    </source>
</evidence>
<comment type="similarity">
    <text evidence="3">Belongs to the CSN1 family.</text>
</comment>
<dbReference type="Gramene" id="rna-gnl|WGS:JABURB|Cocit.L5892.1">
    <property type="protein sequence ID" value="cds-KAF7845939.1"/>
    <property type="gene ID" value="gene-BT93_L5892"/>
</dbReference>
<dbReference type="SUPFAM" id="SSF46785">
    <property type="entry name" value="Winged helix' DNA-binding domain"/>
    <property type="match status" value="1"/>
</dbReference>
<dbReference type="PANTHER" id="PTHR14145:SF2">
    <property type="entry name" value="COP9 SIGNALOSOME COMPLEX SUBUNIT 1"/>
    <property type="match status" value="1"/>
</dbReference>
<evidence type="ECO:0000259" key="8">
    <source>
        <dbReference type="PROSITE" id="PS50250"/>
    </source>
</evidence>
<dbReference type="InterPro" id="IPR019585">
    <property type="entry name" value="Rpn7/CSN1"/>
</dbReference>
<feature type="compositionally biased region" description="Gly residues" evidence="7">
    <location>
        <begin position="303"/>
        <end position="312"/>
    </location>
</feature>
<feature type="domain" description="PCI" evidence="8">
    <location>
        <begin position="71"/>
        <end position="252"/>
    </location>
</feature>
<dbReference type="SMART" id="SM00088">
    <property type="entry name" value="PINT"/>
    <property type="match status" value="1"/>
</dbReference>
<dbReference type="Pfam" id="PF10602">
    <property type="entry name" value="RPN7"/>
    <property type="match status" value="1"/>
</dbReference>
<proteinExistence type="inferred from homology"/>
<comment type="caution">
    <text evidence="9">The sequence shown here is derived from an EMBL/GenBank/DDBJ whole genome shotgun (WGS) entry which is preliminary data.</text>
</comment>
<dbReference type="PROSITE" id="PS50250">
    <property type="entry name" value="PCI"/>
    <property type="match status" value="1"/>
</dbReference>
<dbReference type="GO" id="GO:0005737">
    <property type="term" value="C:cytoplasm"/>
    <property type="evidence" value="ECO:0007669"/>
    <property type="project" value="UniProtKB-SubCell"/>
</dbReference>
<dbReference type="Gene3D" id="1.25.40.570">
    <property type="match status" value="1"/>
</dbReference>
<dbReference type="GO" id="GO:0008180">
    <property type="term" value="C:COP9 signalosome"/>
    <property type="evidence" value="ECO:0007669"/>
    <property type="project" value="UniProtKB-KW"/>
</dbReference>
<dbReference type="InterPro" id="IPR045135">
    <property type="entry name" value="Rpn7_N"/>
</dbReference>
<accession>A0A8T0CJ01</accession>
<name>A0A8T0CJ01_CORYI</name>
<evidence type="ECO:0000256" key="4">
    <source>
        <dbReference type="ARBA" id="ARBA00022490"/>
    </source>
</evidence>
<keyword evidence="5" id="KW-0736">Signalosome</keyword>
<evidence type="ECO:0000313" key="10">
    <source>
        <dbReference type="Proteomes" id="UP000806378"/>
    </source>
</evidence>
<evidence type="ECO:0000256" key="6">
    <source>
        <dbReference type="ARBA" id="ARBA00023242"/>
    </source>
</evidence>
<keyword evidence="10" id="KW-1185">Reference proteome</keyword>
<dbReference type="PANTHER" id="PTHR14145">
    <property type="entry name" value="26S PROTESOME SUBUNIT 6"/>
    <property type="match status" value="1"/>
</dbReference>
<dbReference type="EMBL" id="MU097493">
    <property type="protein sequence ID" value="KAF7845939.1"/>
    <property type="molecule type" value="Genomic_DNA"/>
</dbReference>
<dbReference type="AlphaFoldDB" id="A0A8T0CJ01"/>
<gene>
    <name evidence="9" type="ORF">BT93_L5892</name>
</gene>
<dbReference type="OrthoDB" id="422427at2759"/>
<protein>
    <recommendedName>
        <fullName evidence="8">PCI domain-containing protein</fullName>
    </recommendedName>
</protein>
<evidence type="ECO:0000256" key="3">
    <source>
        <dbReference type="ARBA" id="ARBA00008793"/>
    </source>
</evidence>
<dbReference type="InterPro" id="IPR036390">
    <property type="entry name" value="WH_DNA-bd_sf"/>
</dbReference>
<feature type="region of interest" description="Disordered" evidence="7">
    <location>
        <begin position="288"/>
        <end position="312"/>
    </location>
</feature>
<dbReference type="InterPro" id="IPR000717">
    <property type="entry name" value="PCI_dom"/>
</dbReference>